<organism evidence="7">
    <name type="scientific">Shewanella frigidimarina</name>
    <dbReference type="NCBI Taxonomy" id="56812"/>
    <lineage>
        <taxon>Bacteria</taxon>
        <taxon>Pseudomonadati</taxon>
        <taxon>Pseudomonadota</taxon>
        <taxon>Gammaproteobacteria</taxon>
        <taxon>Alteromonadales</taxon>
        <taxon>Shewanellaceae</taxon>
        <taxon>Shewanella</taxon>
    </lineage>
</organism>
<dbReference type="PANTHER" id="PTHR43017">
    <property type="entry name" value="GALACTOSIDE O-ACETYLTRANSFERASE"/>
    <property type="match status" value="1"/>
</dbReference>
<comment type="caution">
    <text evidence="7">The sequence shown here is derived from an EMBL/GenBank/DDBJ whole genome shotgun (WGS) entry which is preliminary data.</text>
</comment>
<evidence type="ECO:0000313" key="7">
    <source>
        <dbReference type="EMBL" id="KVX01835.1"/>
    </source>
</evidence>
<dbReference type="Proteomes" id="UP000055702">
    <property type="component" value="Unassembled WGS sequence"/>
</dbReference>
<dbReference type="InterPro" id="IPR001451">
    <property type="entry name" value="Hexapep"/>
</dbReference>
<name>A0A125BEH4_SHEFR</name>
<dbReference type="Gene3D" id="2.160.10.10">
    <property type="entry name" value="Hexapeptide repeat proteins"/>
    <property type="match status" value="1"/>
</dbReference>
<feature type="domain" description="Maltose/galactoside acetyltransferase" evidence="6">
    <location>
        <begin position="4"/>
        <end position="58"/>
    </location>
</feature>
<accession>A0A125BEH4</accession>
<gene>
    <name evidence="7" type="ORF">AWJ07_04450</name>
</gene>
<dbReference type="SUPFAM" id="SSF51161">
    <property type="entry name" value="Trimeric LpxA-like enzymes"/>
    <property type="match status" value="1"/>
</dbReference>
<keyword evidence="3" id="KW-0677">Repeat</keyword>
<dbReference type="InterPro" id="IPR011004">
    <property type="entry name" value="Trimer_LpxA-like_sf"/>
</dbReference>
<keyword evidence="4 5" id="KW-0012">Acyltransferase</keyword>
<dbReference type="EMBL" id="LRDC01000018">
    <property type="protein sequence ID" value="KVX01835.1"/>
    <property type="molecule type" value="Genomic_DNA"/>
</dbReference>
<reference evidence="7 8" key="1">
    <citation type="submission" date="2016-01" db="EMBL/GenBank/DDBJ databases">
        <title>Draft genome of the antarctic isolate Shewanella frigidimarina Ag06-30.</title>
        <authorList>
            <person name="Parmeciano Di Noto G."/>
            <person name="Vazquez S."/>
            <person name="Mac Cormack W."/>
            <person name="Iriarte A."/>
            <person name="Quiroga C."/>
        </authorList>
    </citation>
    <scope>NUCLEOTIDE SEQUENCE [LARGE SCALE GENOMIC DNA]</scope>
    <source>
        <strain evidence="7 8">Ag06-30</strain>
    </source>
</reference>
<dbReference type="RefSeq" id="WP_059745732.1">
    <property type="nucleotide sequence ID" value="NZ_LRDC01000018.1"/>
</dbReference>
<dbReference type="InterPro" id="IPR039369">
    <property type="entry name" value="LacA-like"/>
</dbReference>
<evidence type="ECO:0000256" key="3">
    <source>
        <dbReference type="ARBA" id="ARBA00022737"/>
    </source>
</evidence>
<dbReference type="CDD" id="cd03357">
    <property type="entry name" value="LbH_MAT_GAT"/>
    <property type="match status" value="1"/>
</dbReference>
<dbReference type="SMART" id="SM01266">
    <property type="entry name" value="Mac"/>
    <property type="match status" value="1"/>
</dbReference>
<dbReference type="FunFam" id="2.160.10.10:FF:000008">
    <property type="entry name" value="Maltose O-acetyltransferase"/>
    <property type="match status" value="1"/>
</dbReference>
<dbReference type="Pfam" id="PF12464">
    <property type="entry name" value="Mac"/>
    <property type="match status" value="1"/>
</dbReference>
<proteinExistence type="inferred from homology"/>
<dbReference type="EC" id="2.3.1.-" evidence="5"/>
<dbReference type="InterPro" id="IPR024688">
    <property type="entry name" value="Mac_dom"/>
</dbReference>
<evidence type="ECO:0000259" key="6">
    <source>
        <dbReference type="SMART" id="SM01266"/>
    </source>
</evidence>
<dbReference type="PANTHER" id="PTHR43017:SF1">
    <property type="entry name" value="ACETYLTRANSFERASE YJL218W-RELATED"/>
    <property type="match status" value="1"/>
</dbReference>
<dbReference type="Pfam" id="PF14602">
    <property type="entry name" value="Hexapep_2"/>
    <property type="match status" value="1"/>
</dbReference>
<protein>
    <recommendedName>
        <fullName evidence="5">Acetyltransferase</fullName>
        <ecNumber evidence="5">2.3.1.-</ecNumber>
    </recommendedName>
</protein>
<evidence type="ECO:0000256" key="1">
    <source>
        <dbReference type="ARBA" id="ARBA00007274"/>
    </source>
</evidence>
<evidence type="ECO:0000256" key="5">
    <source>
        <dbReference type="RuleBase" id="RU367021"/>
    </source>
</evidence>
<evidence type="ECO:0000313" key="8">
    <source>
        <dbReference type="Proteomes" id="UP000055702"/>
    </source>
</evidence>
<dbReference type="GO" id="GO:0008870">
    <property type="term" value="F:galactoside O-acetyltransferase activity"/>
    <property type="evidence" value="ECO:0007669"/>
    <property type="project" value="TreeGrafter"/>
</dbReference>
<evidence type="ECO:0000256" key="4">
    <source>
        <dbReference type="ARBA" id="ARBA00023315"/>
    </source>
</evidence>
<evidence type="ECO:0000256" key="2">
    <source>
        <dbReference type="ARBA" id="ARBA00022679"/>
    </source>
</evidence>
<dbReference type="AlphaFoldDB" id="A0A125BEH4"/>
<sequence length="188" mass="20126">MTEKEKMLSGEYYDPGDAELVALRLKARLLTETLNQTSVSDADKRVNIVKSLFGSTGRSIHIESSFNCDYGVNIHVGENFYANFGCVILDVAEVRIGDNCLIAPQVGIYTATHPLDPIKRNSGVEYGKPVTIGHNCWIGGHATINPGVTLGNNVVVASGAVVTKSFGDNVVIGGNPARVLKEIECSDC</sequence>
<keyword evidence="2 5" id="KW-0808">Transferase</keyword>
<comment type="similarity">
    <text evidence="1 5">Belongs to the transferase hexapeptide repeat family.</text>
</comment>